<evidence type="ECO:0000313" key="6">
    <source>
        <dbReference type="Proteomes" id="UP000199126"/>
    </source>
</evidence>
<reference evidence="6" key="1">
    <citation type="submission" date="2016-10" db="EMBL/GenBank/DDBJ databases">
        <authorList>
            <person name="Varghese N."/>
            <person name="Submissions S."/>
        </authorList>
    </citation>
    <scope>NUCLEOTIDE SEQUENCE [LARGE SCALE GENOMIC DNA]</scope>
    <source>
        <strain evidence="6">CGMCC 1.10121</strain>
    </source>
</reference>
<dbReference type="PROSITE" id="PS51350">
    <property type="entry name" value="PTS_HPR_DOM"/>
    <property type="match status" value="1"/>
</dbReference>
<feature type="domain" description="HPr" evidence="4">
    <location>
        <begin position="1"/>
        <end position="93"/>
    </location>
</feature>
<proteinExistence type="predicted"/>
<evidence type="ECO:0000256" key="3">
    <source>
        <dbReference type="ARBA" id="ARBA00022683"/>
    </source>
</evidence>
<sequence length="93" mass="9984">MRERVVTVSTEAGLHARPADVFVETVERFDSEIRISRANSDDIVAAGSMIGITSLGVRDGEQVRLIAEGDDAEAALDALEEVLTTPEAELEEA</sequence>
<evidence type="ECO:0000256" key="2">
    <source>
        <dbReference type="ARBA" id="ARBA00022490"/>
    </source>
</evidence>
<dbReference type="Pfam" id="PF00381">
    <property type="entry name" value="PTS-HPr"/>
    <property type="match status" value="1"/>
</dbReference>
<dbReference type="GO" id="GO:0005737">
    <property type="term" value="C:cytoplasm"/>
    <property type="evidence" value="ECO:0007669"/>
    <property type="project" value="UniProtKB-SubCell"/>
</dbReference>
<dbReference type="PANTHER" id="PTHR33705:SF2">
    <property type="entry name" value="PHOSPHOCARRIER PROTEIN NPR"/>
    <property type="match status" value="1"/>
</dbReference>
<protein>
    <submittedName>
        <fullName evidence="5">Phosphocarrier protein</fullName>
    </submittedName>
</protein>
<dbReference type="SUPFAM" id="SSF55594">
    <property type="entry name" value="HPr-like"/>
    <property type="match status" value="1"/>
</dbReference>
<accession>A0A1H8SSQ9</accession>
<dbReference type="Proteomes" id="UP000199126">
    <property type="component" value="Unassembled WGS sequence"/>
</dbReference>
<dbReference type="EMBL" id="FODV01000005">
    <property type="protein sequence ID" value="SEO81681.1"/>
    <property type="molecule type" value="Genomic_DNA"/>
</dbReference>
<dbReference type="InterPro" id="IPR000032">
    <property type="entry name" value="HPr-like"/>
</dbReference>
<name>A0A1H8SSQ9_9EURY</name>
<dbReference type="RefSeq" id="WP_089824497.1">
    <property type="nucleotide sequence ID" value="NZ_FODV01000005.1"/>
</dbReference>
<keyword evidence="2" id="KW-0963">Cytoplasm</keyword>
<dbReference type="OrthoDB" id="307063at2157"/>
<dbReference type="GO" id="GO:0009401">
    <property type="term" value="P:phosphoenolpyruvate-dependent sugar phosphotransferase system"/>
    <property type="evidence" value="ECO:0007669"/>
    <property type="project" value="UniProtKB-KW"/>
</dbReference>
<dbReference type="CDD" id="cd00367">
    <property type="entry name" value="PTS-HPr_like"/>
    <property type="match status" value="1"/>
</dbReference>
<keyword evidence="3" id="KW-0598">Phosphotransferase system</keyword>
<comment type="subcellular location">
    <subcellularLocation>
        <location evidence="1">Cytoplasm</location>
    </subcellularLocation>
</comment>
<dbReference type="InterPro" id="IPR050399">
    <property type="entry name" value="HPr"/>
</dbReference>
<evidence type="ECO:0000256" key="1">
    <source>
        <dbReference type="ARBA" id="ARBA00004496"/>
    </source>
</evidence>
<dbReference type="PANTHER" id="PTHR33705">
    <property type="entry name" value="PHOSPHOCARRIER PROTEIN HPR"/>
    <property type="match status" value="1"/>
</dbReference>
<dbReference type="InterPro" id="IPR035895">
    <property type="entry name" value="HPr-like_sf"/>
</dbReference>
<dbReference type="PRINTS" id="PR00107">
    <property type="entry name" value="PHOSPHOCPHPR"/>
</dbReference>
<dbReference type="AlphaFoldDB" id="A0A1H8SSQ9"/>
<gene>
    <name evidence="5" type="ORF">SAMN04487948_105303</name>
</gene>
<evidence type="ECO:0000313" key="5">
    <source>
        <dbReference type="EMBL" id="SEO81681.1"/>
    </source>
</evidence>
<evidence type="ECO:0000259" key="4">
    <source>
        <dbReference type="PROSITE" id="PS51350"/>
    </source>
</evidence>
<dbReference type="Gene3D" id="3.30.1340.10">
    <property type="entry name" value="HPr-like"/>
    <property type="match status" value="1"/>
</dbReference>
<dbReference type="NCBIfam" id="TIGR01003">
    <property type="entry name" value="PTS_HPr_family"/>
    <property type="match status" value="1"/>
</dbReference>
<keyword evidence="6" id="KW-1185">Reference proteome</keyword>
<organism evidence="5 6">
    <name type="scientific">Halogranum amylolyticum</name>
    <dbReference type="NCBI Taxonomy" id="660520"/>
    <lineage>
        <taxon>Archaea</taxon>
        <taxon>Methanobacteriati</taxon>
        <taxon>Methanobacteriota</taxon>
        <taxon>Stenosarchaea group</taxon>
        <taxon>Halobacteria</taxon>
        <taxon>Halobacteriales</taxon>
        <taxon>Haloferacaceae</taxon>
    </lineage>
</organism>